<dbReference type="InterPro" id="IPR050902">
    <property type="entry name" value="ABC_Transporter_SBP"/>
</dbReference>
<dbReference type="STRING" id="392484.LP43_1695"/>
<name>A0A0A0BD24_9GAMM</name>
<sequence length="281" mass="30852">MTAEVQNKSNYQRIISLSPSITETVYALGLGDKLIAVTDYCDYPVAAQDLPKVGGYTDTSLEAVVALQPDLVIMLKAQQKLRQQLESLGIQTHQVDNSQLLGIQAGIASIGQRTGSEKQANLMLDAIKQQIEQVQAKVNDLSSVATLVSIAHYVNDEQLDTVYVAGQHDFYNDLLKIAGGKNVYTGTHIMVPSVTAEGVIRMNPDVIIDVFPEADDHNSDMDQVKRQWQTLASVSAVQSGRVHIIQRDYASVPGPRVFKLLPEIAELLHPEINWADTETDD</sequence>
<dbReference type="Pfam" id="PF01497">
    <property type="entry name" value="Peripla_BP_2"/>
    <property type="match status" value="1"/>
</dbReference>
<dbReference type="PROSITE" id="PS50983">
    <property type="entry name" value="FE_B12_PBP"/>
    <property type="match status" value="1"/>
</dbReference>
<dbReference type="SUPFAM" id="SSF53807">
    <property type="entry name" value="Helical backbone' metal receptor"/>
    <property type="match status" value="1"/>
</dbReference>
<comment type="caution">
    <text evidence="4">The sequence shown here is derived from an EMBL/GenBank/DDBJ whole genome shotgun (WGS) entry which is preliminary data.</text>
</comment>
<evidence type="ECO:0000313" key="4">
    <source>
        <dbReference type="EMBL" id="KGM06473.1"/>
    </source>
</evidence>
<protein>
    <submittedName>
        <fullName evidence="4">Vitamin B12 ABC transporter, B12-binding component BtuF</fullName>
    </submittedName>
</protein>
<organism evidence="4 5">
    <name type="scientific">Methylophaga thiooxydans</name>
    <dbReference type="NCBI Taxonomy" id="392484"/>
    <lineage>
        <taxon>Bacteria</taxon>
        <taxon>Pseudomonadati</taxon>
        <taxon>Pseudomonadota</taxon>
        <taxon>Gammaproteobacteria</taxon>
        <taxon>Thiotrichales</taxon>
        <taxon>Piscirickettsiaceae</taxon>
        <taxon>Methylophaga</taxon>
    </lineage>
</organism>
<evidence type="ECO:0000256" key="1">
    <source>
        <dbReference type="ARBA" id="ARBA00022729"/>
    </source>
</evidence>
<evidence type="ECO:0000259" key="3">
    <source>
        <dbReference type="PROSITE" id="PS50983"/>
    </source>
</evidence>
<proteinExistence type="predicted"/>
<dbReference type="InterPro" id="IPR002491">
    <property type="entry name" value="ABC_transptr_periplasmic_BD"/>
</dbReference>
<feature type="domain" description="Fe/B12 periplasmic-binding" evidence="3">
    <location>
        <begin position="13"/>
        <end position="272"/>
    </location>
</feature>
<feature type="coiled-coil region" evidence="2">
    <location>
        <begin position="117"/>
        <end position="144"/>
    </location>
</feature>
<dbReference type="PANTHER" id="PTHR30535">
    <property type="entry name" value="VITAMIN B12-BINDING PROTEIN"/>
    <property type="match status" value="1"/>
</dbReference>
<keyword evidence="2" id="KW-0175">Coiled coil</keyword>
<gene>
    <name evidence="4" type="ORF">LP43_1695</name>
</gene>
<evidence type="ECO:0000256" key="2">
    <source>
        <dbReference type="SAM" id="Coils"/>
    </source>
</evidence>
<evidence type="ECO:0000313" key="5">
    <source>
        <dbReference type="Proteomes" id="UP000029999"/>
    </source>
</evidence>
<dbReference type="Proteomes" id="UP000029999">
    <property type="component" value="Unassembled WGS sequence"/>
</dbReference>
<dbReference type="InterPro" id="IPR054828">
    <property type="entry name" value="Vit_B12_bind_prot"/>
</dbReference>
<dbReference type="NCBIfam" id="NF038402">
    <property type="entry name" value="TroA_like"/>
    <property type="match status" value="1"/>
</dbReference>
<keyword evidence="1" id="KW-0732">Signal</keyword>
<dbReference type="PANTHER" id="PTHR30535:SF34">
    <property type="entry name" value="MOLYBDATE-BINDING PROTEIN MOLA"/>
    <property type="match status" value="1"/>
</dbReference>
<accession>A0A0A0BD24</accession>
<dbReference type="Gene3D" id="3.40.50.1980">
    <property type="entry name" value="Nitrogenase molybdenum iron protein domain"/>
    <property type="match status" value="2"/>
</dbReference>
<dbReference type="EMBL" id="JRQD01000004">
    <property type="protein sequence ID" value="KGM06473.1"/>
    <property type="molecule type" value="Genomic_DNA"/>
</dbReference>
<dbReference type="AlphaFoldDB" id="A0A0A0BD24"/>
<reference evidence="4 5" key="1">
    <citation type="submission" date="2014-09" db="EMBL/GenBank/DDBJ databases">
        <authorList>
            <person name="Grob C."/>
            <person name="Taubert M."/>
            <person name="Howat A.M."/>
            <person name="Burns O.J."/>
            <person name="Dixon J.L."/>
            <person name="Chen Y."/>
            <person name="Murrell J.C."/>
        </authorList>
    </citation>
    <scope>NUCLEOTIDE SEQUENCE [LARGE SCALE GENOMIC DNA]</scope>
    <source>
        <strain evidence="4">L4</strain>
    </source>
</reference>
<dbReference type="GO" id="GO:0071281">
    <property type="term" value="P:cellular response to iron ion"/>
    <property type="evidence" value="ECO:0007669"/>
    <property type="project" value="TreeGrafter"/>
</dbReference>